<evidence type="ECO:0000313" key="5">
    <source>
        <dbReference type="EMBL" id="SKA91216.1"/>
    </source>
</evidence>
<dbReference type="GO" id="GO:0000166">
    <property type="term" value="F:nucleotide binding"/>
    <property type="evidence" value="ECO:0007669"/>
    <property type="project" value="InterPro"/>
</dbReference>
<dbReference type="PANTHER" id="PTHR42840">
    <property type="entry name" value="NAD(P)-BINDING ROSSMANN-FOLD SUPERFAMILY PROTEIN-RELATED"/>
    <property type="match status" value="1"/>
</dbReference>
<dbReference type="GO" id="GO:0016491">
    <property type="term" value="F:oxidoreductase activity"/>
    <property type="evidence" value="ECO:0007669"/>
    <property type="project" value="UniProtKB-KW"/>
</dbReference>
<organism evidence="5 6">
    <name type="scientific">Caloramator quimbayensis</name>
    <dbReference type="NCBI Taxonomy" id="1147123"/>
    <lineage>
        <taxon>Bacteria</taxon>
        <taxon>Bacillati</taxon>
        <taxon>Bacillota</taxon>
        <taxon>Clostridia</taxon>
        <taxon>Eubacteriales</taxon>
        <taxon>Clostridiaceae</taxon>
        <taxon>Caloramator</taxon>
    </lineage>
</organism>
<dbReference type="InterPro" id="IPR036291">
    <property type="entry name" value="NAD(P)-bd_dom_sf"/>
</dbReference>
<dbReference type="InterPro" id="IPR030827">
    <property type="entry name" value="Myo_inos_IolG"/>
</dbReference>
<evidence type="ECO:0000259" key="4">
    <source>
        <dbReference type="Pfam" id="PF22725"/>
    </source>
</evidence>
<dbReference type="FunFam" id="3.30.360.10:FF:000023">
    <property type="entry name" value="Inositol 2-dehydrogenase"/>
    <property type="match status" value="1"/>
</dbReference>
<dbReference type="AlphaFoldDB" id="A0A1T4XNV0"/>
<keyword evidence="6" id="KW-1185">Reference proteome</keyword>
<dbReference type="Pfam" id="PF22725">
    <property type="entry name" value="GFO_IDH_MocA_C3"/>
    <property type="match status" value="1"/>
</dbReference>
<feature type="domain" description="GFO/IDH/MocA-like oxidoreductase" evidence="4">
    <location>
        <begin position="133"/>
        <end position="253"/>
    </location>
</feature>
<dbReference type="SUPFAM" id="SSF55347">
    <property type="entry name" value="Glyceraldehyde-3-phosphate dehydrogenase-like, C-terminal domain"/>
    <property type="match status" value="1"/>
</dbReference>
<evidence type="ECO:0000256" key="1">
    <source>
        <dbReference type="ARBA" id="ARBA00010928"/>
    </source>
</evidence>
<dbReference type="SUPFAM" id="SSF51735">
    <property type="entry name" value="NAD(P)-binding Rossmann-fold domains"/>
    <property type="match status" value="1"/>
</dbReference>
<evidence type="ECO:0000313" key="6">
    <source>
        <dbReference type="Proteomes" id="UP000190105"/>
    </source>
</evidence>
<evidence type="ECO:0000256" key="2">
    <source>
        <dbReference type="ARBA" id="ARBA00023002"/>
    </source>
</evidence>
<dbReference type="RefSeq" id="WP_078696670.1">
    <property type="nucleotide sequence ID" value="NZ_FUYH01000011.1"/>
</dbReference>
<dbReference type="Proteomes" id="UP000190105">
    <property type="component" value="Unassembled WGS sequence"/>
</dbReference>
<sequence length="336" mass="37001">MEKKLKVGIIGAGRIGKIHAENIVKKFGYVEVKAIADVYADKIKDFAQSLGIKNVYDNYKKIIDDPEIDAVIICSSTNTHSQISIEAANAGKHIFCEKPIDYDVERINAVLEAVKRAGIKYQVGFNRRFDHNFKKVRELVKDGKVGDVQIVKVTSRDPAPPPAEYVKVSGGMFLDMTIHDFDMVRYLTGSEVVEVYANATVLVDPAIGEAGDVDTALISLKFKNGAIGVIDNSRRAAYGYDQRVEVFGSKGKAEAMNDTPTTVVLSTEDAVTSDKPKYFFLERYMDSFADEMKEFFDAILNDTPTPVSAIDGLKPVLIGLAAKKSFEEGKPVVLVE</sequence>
<evidence type="ECO:0000259" key="3">
    <source>
        <dbReference type="Pfam" id="PF01408"/>
    </source>
</evidence>
<protein>
    <submittedName>
        <fullName evidence="5">Myo-inositol 2-dehydrogenase</fullName>
    </submittedName>
</protein>
<gene>
    <name evidence="5" type="ORF">SAMN05443428_11120</name>
</gene>
<dbReference type="Gene3D" id="3.40.50.720">
    <property type="entry name" value="NAD(P)-binding Rossmann-like Domain"/>
    <property type="match status" value="1"/>
</dbReference>
<dbReference type="Gene3D" id="3.30.360.10">
    <property type="entry name" value="Dihydrodipicolinate Reductase, domain 2"/>
    <property type="match status" value="1"/>
</dbReference>
<dbReference type="OrthoDB" id="9815825at2"/>
<feature type="domain" description="Gfo/Idh/MocA-like oxidoreductase N-terminal" evidence="3">
    <location>
        <begin position="5"/>
        <end position="125"/>
    </location>
</feature>
<accession>A0A1T4XNV0</accession>
<dbReference type="Pfam" id="PF01408">
    <property type="entry name" value="GFO_IDH_MocA"/>
    <property type="match status" value="1"/>
</dbReference>
<comment type="similarity">
    <text evidence="1">Belongs to the Gfo/Idh/MocA family.</text>
</comment>
<dbReference type="STRING" id="1147123.SAMN05443428_11120"/>
<dbReference type="EMBL" id="FUYH01000011">
    <property type="protein sequence ID" value="SKA91216.1"/>
    <property type="molecule type" value="Genomic_DNA"/>
</dbReference>
<dbReference type="InterPro" id="IPR055170">
    <property type="entry name" value="GFO_IDH_MocA-like_dom"/>
</dbReference>
<name>A0A1T4XNV0_9CLOT</name>
<dbReference type="NCBIfam" id="TIGR04380">
    <property type="entry name" value="myo_inos_iolG"/>
    <property type="match status" value="1"/>
</dbReference>
<dbReference type="InterPro" id="IPR000683">
    <property type="entry name" value="Gfo/Idh/MocA-like_OxRdtase_N"/>
</dbReference>
<proteinExistence type="inferred from homology"/>
<dbReference type="PANTHER" id="PTHR42840:SF3">
    <property type="entry name" value="BINDING ROSSMANN FOLD OXIDOREDUCTASE, PUTATIVE (AFU_ORTHOLOGUE AFUA_2G10240)-RELATED"/>
    <property type="match status" value="1"/>
</dbReference>
<reference evidence="6" key="1">
    <citation type="submission" date="2017-02" db="EMBL/GenBank/DDBJ databases">
        <authorList>
            <person name="Varghese N."/>
            <person name="Submissions S."/>
        </authorList>
    </citation>
    <scope>NUCLEOTIDE SEQUENCE [LARGE SCALE GENOMIC DNA]</scope>
    <source>
        <strain evidence="6">USBA 833</strain>
    </source>
</reference>
<keyword evidence="2" id="KW-0560">Oxidoreductase</keyword>